<sequence length="300" mass="32979">MTGTTIEERHMNPLSPGHHVIEVDGIPQEYEVRGQGPAVCLALSGGPGIDDGYLRFPLLEEDITMVYPTQVGTTAESRLPSHPDGYTLDVYARFTHAVVEHLGLSRVHLLGHSAGGFFAQRYALTYPERLAGLVIYDSLAHNTEELVKEATARLAEFADRFPGDPRVAPVLAAWTDDTIADTDEARTEHLRALLPAYFADYWGREEEFARLAGLRVTHVTGGAFDHRGRLDTVMTPTLVVVGAYDFICGPRWARAMDDELPNSTVVTLKTSGHFGHIEQPEEFAAAVLGFVRSVKNGGRR</sequence>
<dbReference type="PANTHER" id="PTHR43798:SF33">
    <property type="entry name" value="HYDROLASE, PUTATIVE (AFU_ORTHOLOGUE AFUA_2G14860)-RELATED"/>
    <property type="match status" value="1"/>
</dbReference>
<dbReference type="Pfam" id="PF00561">
    <property type="entry name" value="Abhydrolase_1"/>
    <property type="match status" value="1"/>
</dbReference>
<dbReference type="PANTHER" id="PTHR43798">
    <property type="entry name" value="MONOACYLGLYCEROL LIPASE"/>
    <property type="match status" value="1"/>
</dbReference>
<dbReference type="InterPro" id="IPR029058">
    <property type="entry name" value="AB_hydrolase_fold"/>
</dbReference>
<dbReference type="GO" id="GO:0016787">
    <property type="term" value="F:hydrolase activity"/>
    <property type="evidence" value="ECO:0007669"/>
    <property type="project" value="UniProtKB-KW"/>
</dbReference>
<dbReference type="PRINTS" id="PR00412">
    <property type="entry name" value="EPOXHYDRLASE"/>
</dbReference>
<dbReference type="InterPro" id="IPR050266">
    <property type="entry name" value="AB_hydrolase_sf"/>
</dbReference>
<protein>
    <submittedName>
        <fullName evidence="2">Alpha/beta hydrolase</fullName>
    </submittedName>
</protein>
<keyword evidence="2" id="KW-0614">Plasmid</keyword>
<keyword evidence="2" id="KW-0378">Hydrolase</keyword>
<evidence type="ECO:0000259" key="1">
    <source>
        <dbReference type="Pfam" id="PF00561"/>
    </source>
</evidence>
<accession>A0ABX6A1H9</accession>
<dbReference type="Gene3D" id="3.40.50.1820">
    <property type="entry name" value="alpha/beta hydrolase"/>
    <property type="match status" value="1"/>
</dbReference>
<dbReference type="InterPro" id="IPR000639">
    <property type="entry name" value="Epox_hydrolase-like"/>
</dbReference>
<dbReference type="EMBL" id="CP043960">
    <property type="protein sequence ID" value="QER90503.1"/>
    <property type="molecule type" value="Genomic_DNA"/>
</dbReference>
<keyword evidence="3" id="KW-1185">Reference proteome</keyword>
<evidence type="ECO:0000313" key="2">
    <source>
        <dbReference type="EMBL" id="QER90503.1"/>
    </source>
</evidence>
<reference evidence="2 3" key="1">
    <citation type="submission" date="2019-09" db="EMBL/GenBank/DDBJ databases">
        <title>Draft genome sequence of the Ebosin-producing strain Streptomyces sp. 139.</title>
        <authorList>
            <person name="Ai L."/>
            <person name="Geng M."/>
            <person name="Ma M."/>
            <person name="Bai L."/>
        </authorList>
    </citation>
    <scope>NUCLEOTIDE SEQUENCE [LARGE SCALE GENOMIC DNA]</scope>
    <source>
        <strain evidence="2 3">139</strain>
        <plasmid evidence="2 3">unnamed1</plasmid>
    </source>
</reference>
<geneLocation type="plasmid" evidence="2 3">
    <name>unnamed1</name>
</geneLocation>
<dbReference type="Proteomes" id="UP000324308">
    <property type="component" value="Plasmid unnamed1"/>
</dbReference>
<organism evidence="2 3">
    <name type="scientific">Streptomyces tendae</name>
    <dbReference type="NCBI Taxonomy" id="1932"/>
    <lineage>
        <taxon>Bacteria</taxon>
        <taxon>Bacillati</taxon>
        <taxon>Actinomycetota</taxon>
        <taxon>Actinomycetes</taxon>
        <taxon>Kitasatosporales</taxon>
        <taxon>Streptomycetaceae</taxon>
        <taxon>Streptomyces</taxon>
    </lineage>
</organism>
<gene>
    <name evidence="2" type="ORF">F3L20_33315</name>
</gene>
<dbReference type="SUPFAM" id="SSF53474">
    <property type="entry name" value="alpha/beta-Hydrolases"/>
    <property type="match status" value="1"/>
</dbReference>
<evidence type="ECO:0000313" key="3">
    <source>
        <dbReference type="Proteomes" id="UP000324308"/>
    </source>
</evidence>
<feature type="domain" description="AB hydrolase-1" evidence="1">
    <location>
        <begin position="77"/>
        <end position="280"/>
    </location>
</feature>
<dbReference type="InterPro" id="IPR000073">
    <property type="entry name" value="AB_hydrolase_1"/>
</dbReference>
<proteinExistence type="predicted"/>
<name>A0ABX6A1H9_STRTE</name>